<sequence>MRHANARDLQRRRQLLLALLGLTLLGTAPLSALAAEKGEGEGAAAKGGEKPEKKKKKQGEGEPIPEPPINSPQLIVEAVTAPVLPSGTVIMTLTVDCGTVENARAVNAMMPRVYNAVIMELNREPLGTNGRVTDRDLEPLKRRLLVRINRALQGGPQVSGVYVRSLQEVPGRTGSR</sequence>
<feature type="region of interest" description="Disordered" evidence="1">
    <location>
        <begin position="36"/>
        <end position="72"/>
    </location>
</feature>
<keyword evidence="3" id="KW-0969">Cilium</keyword>
<organism evidence="3 4">
    <name type="scientific">Ferrovibrio xuzhouensis</name>
    <dbReference type="NCBI Taxonomy" id="1576914"/>
    <lineage>
        <taxon>Bacteria</taxon>
        <taxon>Pseudomonadati</taxon>
        <taxon>Pseudomonadota</taxon>
        <taxon>Alphaproteobacteria</taxon>
        <taxon>Rhodospirillales</taxon>
        <taxon>Rhodospirillaceae</taxon>
        <taxon>Ferrovibrio</taxon>
    </lineage>
</organism>
<reference evidence="4" key="1">
    <citation type="journal article" date="2019" name="Int. J. Syst. Evol. Microbiol.">
        <title>The Global Catalogue of Microorganisms (GCM) 10K type strain sequencing project: providing services to taxonomists for standard genome sequencing and annotation.</title>
        <authorList>
            <consortium name="The Broad Institute Genomics Platform"/>
            <consortium name="The Broad Institute Genome Sequencing Center for Infectious Disease"/>
            <person name="Wu L."/>
            <person name="Ma J."/>
        </authorList>
    </citation>
    <scope>NUCLEOTIDE SEQUENCE [LARGE SCALE GENOMIC DNA]</scope>
    <source>
        <strain evidence="4">KCTC 42182</strain>
    </source>
</reference>
<name>A0ABV7V9P2_9PROT</name>
<dbReference type="RefSeq" id="WP_379720606.1">
    <property type="nucleotide sequence ID" value="NZ_JBHRYJ010000001.1"/>
</dbReference>
<comment type="caution">
    <text evidence="3">The sequence shown here is derived from an EMBL/GenBank/DDBJ whole genome shotgun (WGS) entry which is preliminary data.</text>
</comment>
<evidence type="ECO:0000313" key="4">
    <source>
        <dbReference type="Proteomes" id="UP001595711"/>
    </source>
</evidence>
<evidence type="ECO:0000256" key="2">
    <source>
        <dbReference type="SAM" id="SignalP"/>
    </source>
</evidence>
<evidence type="ECO:0000256" key="1">
    <source>
        <dbReference type="SAM" id="MobiDB-lite"/>
    </source>
</evidence>
<dbReference type="EMBL" id="JBHRYJ010000001">
    <property type="protein sequence ID" value="MFC3674159.1"/>
    <property type="molecule type" value="Genomic_DNA"/>
</dbReference>
<evidence type="ECO:0000313" key="3">
    <source>
        <dbReference type="EMBL" id="MFC3674159.1"/>
    </source>
</evidence>
<gene>
    <name evidence="3" type="ORF">ACFOOQ_01310</name>
</gene>
<keyword evidence="4" id="KW-1185">Reference proteome</keyword>
<feature type="chain" id="PRO_5045769993" evidence="2">
    <location>
        <begin position="35"/>
        <end position="176"/>
    </location>
</feature>
<feature type="signal peptide" evidence="2">
    <location>
        <begin position="1"/>
        <end position="34"/>
    </location>
</feature>
<dbReference type="Proteomes" id="UP001595711">
    <property type="component" value="Unassembled WGS sequence"/>
</dbReference>
<proteinExistence type="predicted"/>
<keyword evidence="3" id="KW-0282">Flagellum</keyword>
<keyword evidence="3" id="KW-0966">Cell projection</keyword>
<protein>
    <submittedName>
        <fullName evidence="3">Flagellar basal body-associated FliL family protein</fullName>
    </submittedName>
</protein>
<accession>A0ABV7V9P2</accession>
<keyword evidence="2" id="KW-0732">Signal</keyword>